<feature type="compositionally biased region" description="Basic and acidic residues" evidence="1">
    <location>
        <begin position="76"/>
        <end position="98"/>
    </location>
</feature>
<feature type="region of interest" description="Disordered" evidence="1">
    <location>
        <begin position="178"/>
        <end position="241"/>
    </location>
</feature>
<accession>K0S6C2</accession>
<feature type="region of interest" description="Disordered" evidence="1">
    <location>
        <begin position="64"/>
        <end position="109"/>
    </location>
</feature>
<feature type="compositionally biased region" description="Acidic residues" evidence="1">
    <location>
        <begin position="99"/>
        <end position="109"/>
    </location>
</feature>
<dbReference type="AlphaFoldDB" id="K0S6C2"/>
<protein>
    <submittedName>
        <fullName evidence="2">Uncharacterized protein</fullName>
    </submittedName>
</protein>
<dbReference type="EMBL" id="AGNL01020691">
    <property type="protein sequence ID" value="EJK60785.1"/>
    <property type="molecule type" value="Genomic_DNA"/>
</dbReference>
<name>K0S6C2_THAOC</name>
<proteinExistence type="predicted"/>
<comment type="caution">
    <text evidence="2">The sequence shown here is derived from an EMBL/GenBank/DDBJ whole genome shotgun (WGS) entry which is preliminary data.</text>
</comment>
<dbReference type="OrthoDB" id="2018246at2759"/>
<gene>
    <name evidence="2" type="ORF">THAOC_18804</name>
</gene>
<evidence type="ECO:0000313" key="3">
    <source>
        <dbReference type="Proteomes" id="UP000266841"/>
    </source>
</evidence>
<organism evidence="2 3">
    <name type="scientific">Thalassiosira oceanica</name>
    <name type="common">Marine diatom</name>
    <dbReference type="NCBI Taxonomy" id="159749"/>
    <lineage>
        <taxon>Eukaryota</taxon>
        <taxon>Sar</taxon>
        <taxon>Stramenopiles</taxon>
        <taxon>Ochrophyta</taxon>
        <taxon>Bacillariophyta</taxon>
        <taxon>Coscinodiscophyceae</taxon>
        <taxon>Thalassiosirophycidae</taxon>
        <taxon>Thalassiosirales</taxon>
        <taxon>Thalassiosiraceae</taxon>
        <taxon>Thalassiosira</taxon>
    </lineage>
</organism>
<reference evidence="2 3" key="1">
    <citation type="journal article" date="2012" name="Genome Biol.">
        <title>Genome and low-iron response of an oceanic diatom adapted to chronic iron limitation.</title>
        <authorList>
            <person name="Lommer M."/>
            <person name="Specht M."/>
            <person name="Roy A.S."/>
            <person name="Kraemer L."/>
            <person name="Andreson R."/>
            <person name="Gutowska M.A."/>
            <person name="Wolf J."/>
            <person name="Bergner S.V."/>
            <person name="Schilhabel M.B."/>
            <person name="Klostermeier U.C."/>
            <person name="Beiko R.G."/>
            <person name="Rosenstiel P."/>
            <person name="Hippler M."/>
            <person name="Laroche J."/>
        </authorList>
    </citation>
    <scope>NUCLEOTIDE SEQUENCE [LARGE SCALE GENOMIC DNA]</scope>
    <source>
        <strain evidence="2 3">CCMP1005</strain>
    </source>
</reference>
<feature type="compositionally biased region" description="Polar residues" evidence="1">
    <location>
        <begin position="192"/>
        <end position="201"/>
    </location>
</feature>
<evidence type="ECO:0000256" key="1">
    <source>
        <dbReference type="SAM" id="MobiDB-lite"/>
    </source>
</evidence>
<evidence type="ECO:0000313" key="2">
    <source>
        <dbReference type="EMBL" id="EJK60785.1"/>
    </source>
</evidence>
<sequence length="241" mass="25380">MAERRGNDSTNRAHGSVAKVQSDPSALSEQISLVRSMLKLAGPLSSIKEDEALLAVIAYRGRRGGFAGGENVRGVPGRERPSVLADVEKDPGERSVDREEGDGAADDAEAGMKNLSVDGGATAGRKLEPAAAVGKTAGLDDPFGGGSCWRRRPRRGTPSRCRTRLGAAVARRSRGLGVRERPWPGSLRHPTMMTSTLSSRRGQALRESIAIAGEVGTKGETKGEWPSTGKARQIGPTCVTV</sequence>
<feature type="region of interest" description="Disordered" evidence="1">
    <location>
        <begin position="1"/>
        <end position="26"/>
    </location>
</feature>
<dbReference type="Proteomes" id="UP000266841">
    <property type="component" value="Unassembled WGS sequence"/>
</dbReference>
<keyword evidence="3" id="KW-1185">Reference proteome</keyword>